<sequence>SSTENGTLELNSQRQEPPQTDNDSSKEAHKSNYGIQKKSKI</sequence>
<accession>A0ABN7WU33</accession>
<name>A0ABN7WU33_GIGMA</name>
<feature type="region of interest" description="Disordered" evidence="1">
    <location>
        <begin position="1"/>
        <end position="41"/>
    </location>
</feature>
<comment type="caution">
    <text evidence="2">The sequence shown here is derived from an EMBL/GenBank/DDBJ whole genome shotgun (WGS) entry which is preliminary data.</text>
</comment>
<gene>
    <name evidence="2" type="ORF">GMARGA_LOCUS35113</name>
</gene>
<feature type="non-terminal residue" evidence="2">
    <location>
        <position position="41"/>
    </location>
</feature>
<organism evidence="2 3">
    <name type="scientific">Gigaspora margarita</name>
    <dbReference type="NCBI Taxonomy" id="4874"/>
    <lineage>
        <taxon>Eukaryota</taxon>
        <taxon>Fungi</taxon>
        <taxon>Fungi incertae sedis</taxon>
        <taxon>Mucoromycota</taxon>
        <taxon>Glomeromycotina</taxon>
        <taxon>Glomeromycetes</taxon>
        <taxon>Diversisporales</taxon>
        <taxon>Gigasporaceae</taxon>
        <taxon>Gigaspora</taxon>
    </lineage>
</organism>
<protein>
    <submittedName>
        <fullName evidence="2">30885_t:CDS:1</fullName>
    </submittedName>
</protein>
<evidence type="ECO:0000313" key="3">
    <source>
        <dbReference type="Proteomes" id="UP000789901"/>
    </source>
</evidence>
<evidence type="ECO:0000256" key="1">
    <source>
        <dbReference type="SAM" id="MobiDB-lite"/>
    </source>
</evidence>
<keyword evidence="3" id="KW-1185">Reference proteome</keyword>
<dbReference type="Proteomes" id="UP000789901">
    <property type="component" value="Unassembled WGS sequence"/>
</dbReference>
<feature type="compositionally biased region" description="Polar residues" evidence="1">
    <location>
        <begin position="1"/>
        <end position="22"/>
    </location>
</feature>
<evidence type="ECO:0000313" key="2">
    <source>
        <dbReference type="EMBL" id="CAG8840852.1"/>
    </source>
</evidence>
<reference evidence="2 3" key="1">
    <citation type="submission" date="2021-06" db="EMBL/GenBank/DDBJ databases">
        <authorList>
            <person name="Kallberg Y."/>
            <person name="Tangrot J."/>
            <person name="Rosling A."/>
        </authorList>
    </citation>
    <scope>NUCLEOTIDE SEQUENCE [LARGE SCALE GENOMIC DNA]</scope>
    <source>
        <strain evidence="2 3">120-4 pot B 10/14</strain>
    </source>
</reference>
<dbReference type="EMBL" id="CAJVQB010063934">
    <property type="protein sequence ID" value="CAG8840852.1"/>
    <property type="molecule type" value="Genomic_DNA"/>
</dbReference>
<feature type="non-terminal residue" evidence="2">
    <location>
        <position position="1"/>
    </location>
</feature>
<proteinExistence type="predicted"/>